<name>A0A117NGZ7_PICGL</name>
<organism evidence="1">
    <name type="scientific">Picea glauca</name>
    <name type="common">White spruce</name>
    <name type="synonym">Pinus glauca</name>
    <dbReference type="NCBI Taxonomy" id="3330"/>
    <lineage>
        <taxon>Eukaryota</taxon>
        <taxon>Viridiplantae</taxon>
        <taxon>Streptophyta</taxon>
        <taxon>Embryophyta</taxon>
        <taxon>Tracheophyta</taxon>
        <taxon>Spermatophyta</taxon>
        <taxon>Pinopsida</taxon>
        <taxon>Pinidae</taxon>
        <taxon>Conifers I</taxon>
        <taxon>Pinales</taxon>
        <taxon>Pinaceae</taxon>
        <taxon>Picea</taxon>
    </lineage>
</organism>
<geneLocation type="mitochondrion" evidence="1"/>
<sequence length="59" mass="6900">MEELTQTFPSKTYWLRGKRLPPIIISYSPKAVPTLRPNPPRDAAFPWYSQKLLHSSMKK</sequence>
<dbReference type="EMBL" id="LKAM01000007">
    <property type="protein sequence ID" value="KUM47557.1"/>
    <property type="molecule type" value="Genomic_DNA"/>
</dbReference>
<protein>
    <submittedName>
        <fullName evidence="1">Uncharacterized protein</fullName>
    </submittedName>
</protein>
<evidence type="ECO:0000313" key="1">
    <source>
        <dbReference type="EMBL" id="KUM47557.1"/>
    </source>
</evidence>
<accession>A0A117NGZ7</accession>
<proteinExistence type="predicted"/>
<keyword evidence="1" id="KW-0496">Mitochondrion</keyword>
<comment type="caution">
    <text evidence="1">The sequence shown here is derived from an EMBL/GenBank/DDBJ whole genome shotgun (WGS) entry which is preliminary data.</text>
</comment>
<reference evidence="1" key="1">
    <citation type="journal article" date="2015" name="Genome Biol. Evol.">
        <title>Organellar Genomes of White Spruce (Picea glauca): Assembly and Annotation.</title>
        <authorList>
            <person name="Jackman S.D."/>
            <person name="Warren R.L."/>
            <person name="Gibb E.A."/>
            <person name="Vandervalk B.P."/>
            <person name="Mohamadi H."/>
            <person name="Chu J."/>
            <person name="Raymond A."/>
            <person name="Pleasance S."/>
            <person name="Coope R."/>
            <person name="Wildung M.R."/>
            <person name="Ritland C.E."/>
            <person name="Bousquet J."/>
            <person name="Jones S.J."/>
            <person name="Bohlmann J."/>
            <person name="Birol I."/>
        </authorList>
    </citation>
    <scope>NUCLEOTIDE SEQUENCE [LARGE SCALE GENOMIC DNA]</scope>
    <source>
        <tissue evidence="1">Flushing bud</tissue>
    </source>
</reference>
<gene>
    <name evidence="1" type="ORF">ABT39_MTgene5743</name>
</gene>
<dbReference type="AlphaFoldDB" id="A0A117NGZ7"/>